<proteinExistence type="predicted"/>
<comment type="caution">
    <text evidence="2">The sequence shown here is derived from an EMBL/GenBank/DDBJ whole genome shotgun (WGS) entry which is preliminary data.</text>
</comment>
<feature type="region of interest" description="Disordered" evidence="1">
    <location>
        <begin position="1"/>
        <end position="37"/>
    </location>
</feature>
<sequence>HDRAARRRPHQGVLRPLGAQPAHAAHRGRKRADGYHAGNHYSTAFYGRLAHHGNRGHGDSAGLAVCLHFDALEGDDRQPAQHWGH</sequence>
<dbReference type="EMBL" id="BKCJ011797898">
    <property type="protein sequence ID" value="GFD53739.1"/>
    <property type="molecule type" value="Genomic_DNA"/>
</dbReference>
<evidence type="ECO:0000256" key="1">
    <source>
        <dbReference type="SAM" id="MobiDB-lite"/>
    </source>
</evidence>
<gene>
    <name evidence="2" type="ORF">Tci_925708</name>
</gene>
<organism evidence="2">
    <name type="scientific">Tanacetum cinerariifolium</name>
    <name type="common">Dalmatian daisy</name>
    <name type="synonym">Chrysanthemum cinerariifolium</name>
    <dbReference type="NCBI Taxonomy" id="118510"/>
    <lineage>
        <taxon>Eukaryota</taxon>
        <taxon>Viridiplantae</taxon>
        <taxon>Streptophyta</taxon>
        <taxon>Embryophyta</taxon>
        <taxon>Tracheophyta</taxon>
        <taxon>Spermatophyta</taxon>
        <taxon>Magnoliopsida</taxon>
        <taxon>eudicotyledons</taxon>
        <taxon>Gunneridae</taxon>
        <taxon>Pentapetalae</taxon>
        <taxon>asterids</taxon>
        <taxon>campanulids</taxon>
        <taxon>Asterales</taxon>
        <taxon>Asteraceae</taxon>
        <taxon>Asteroideae</taxon>
        <taxon>Anthemideae</taxon>
        <taxon>Anthemidinae</taxon>
        <taxon>Tanacetum</taxon>
    </lineage>
</organism>
<evidence type="ECO:0000313" key="2">
    <source>
        <dbReference type="EMBL" id="GFD53739.1"/>
    </source>
</evidence>
<reference evidence="2" key="1">
    <citation type="journal article" date="2019" name="Sci. Rep.">
        <title>Draft genome of Tanacetum cinerariifolium, the natural source of mosquito coil.</title>
        <authorList>
            <person name="Yamashiro T."/>
            <person name="Shiraishi A."/>
            <person name="Satake H."/>
            <person name="Nakayama K."/>
        </authorList>
    </citation>
    <scope>NUCLEOTIDE SEQUENCE</scope>
</reference>
<feature type="compositionally biased region" description="Basic residues" evidence="1">
    <location>
        <begin position="1"/>
        <end position="10"/>
    </location>
</feature>
<protein>
    <submittedName>
        <fullName evidence="2">Uncharacterized protein</fullName>
    </submittedName>
</protein>
<accession>A0A699X2J6</accession>
<dbReference type="AlphaFoldDB" id="A0A699X2J6"/>
<feature type="non-terminal residue" evidence="2">
    <location>
        <position position="1"/>
    </location>
</feature>
<name>A0A699X2J6_TANCI</name>